<accession>J3MD90</accession>
<evidence type="ECO:0000313" key="3">
    <source>
        <dbReference type="Proteomes" id="UP000006038"/>
    </source>
</evidence>
<evidence type="ECO:0000256" key="1">
    <source>
        <dbReference type="SAM" id="MobiDB-lite"/>
    </source>
</evidence>
<evidence type="ECO:0000313" key="2">
    <source>
        <dbReference type="EnsemblPlants" id="OB06G19840.1"/>
    </source>
</evidence>
<dbReference type="Gramene" id="OB06G19840.1">
    <property type="protein sequence ID" value="OB06G19840.1"/>
    <property type="gene ID" value="OB06G19840"/>
</dbReference>
<dbReference type="Proteomes" id="UP000006038">
    <property type="component" value="Chromosome 6"/>
</dbReference>
<keyword evidence="3" id="KW-1185">Reference proteome</keyword>
<dbReference type="EnsemblPlants" id="OB06G19840.1">
    <property type="protein sequence ID" value="OB06G19840.1"/>
    <property type="gene ID" value="OB06G19840"/>
</dbReference>
<proteinExistence type="predicted"/>
<organism evidence="2">
    <name type="scientific">Oryza brachyantha</name>
    <name type="common">malo sina</name>
    <dbReference type="NCBI Taxonomy" id="4533"/>
    <lineage>
        <taxon>Eukaryota</taxon>
        <taxon>Viridiplantae</taxon>
        <taxon>Streptophyta</taxon>
        <taxon>Embryophyta</taxon>
        <taxon>Tracheophyta</taxon>
        <taxon>Spermatophyta</taxon>
        <taxon>Magnoliopsida</taxon>
        <taxon>Liliopsida</taxon>
        <taxon>Poales</taxon>
        <taxon>Poaceae</taxon>
        <taxon>BOP clade</taxon>
        <taxon>Oryzoideae</taxon>
        <taxon>Oryzeae</taxon>
        <taxon>Oryzinae</taxon>
        <taxon>Oryza</taxon>
    </lineage>
</organism>
<sequence length="137" mass="14687">MAASVHGKKRAWVADLERGLAGGAAARAEFALWVRHSVHCVPVIVKELHPHAYWPQDDGVPDALVVATDNADGESVATTPAYWPPPLLKATAHHPRPAAALAFPPPAIRASPSPRLCHHPRPATAPAHWPLPRSRCT</sequence>
<name>J3MD90_ORYBR</name>
<protein>
    <submittedName>
        <fullName evidence="2">Uncharacterized protein</fullName>
    </submittedName>
</protein>
<dbReference type="AlphaFoldDB" id="J3MD90"/>
<feature type="region of interest" description="Disordered" evidence="1">
    <location>
        <begin position="117"/>
        <end position="137"/>
    </location>
</feature>
<dbReference type="HOGENOM" id="CLU_1868286_0_0_1"/>
<reference evidence="2" key="1">
    <citation type="journal article" date="2013" name="Nat. Commun.">
        <title>Whole-genome sequencing of Oryza brachyantha reveals mechanisms underlying Oryza genome evolution.</title>
        <authorList>
            <person name="Chen J."/>
            <person name="Huang Q."/>
            <person name="Gao D."/>
            <person name="Wang J."/>
            <person name="Lang Y."/>
            <person name="Liu T."/>
            <person name="Li B."/>
            <person name="Bai Z."/>
            <person name="Luis Goicoechea J."/>
            <person name="Liang C."/>
            <person name="Chen C."/>
            <person name="Zhang W."/>
            <person name="Sun S."/>
            <person name="Liao Y."/>
            <person name="Zhang X."/>
            <person name="Yang L."/>
            <person name="Song C."/>
            <person name="Wang M."/>
            <person name="Shi J."/>
            <person name="Liu G."/>
            <person name="Liu J."/>
            <person name="Zhou H."/>
            <person name="Zhou W."/>
            <person name="Yu Q."/>
            <person name="An N."/>
            <person name="Chen Y."/>
            <person name="Cai Q."/>
            <person name="Wang B."/>
            <person name="Liu B."/>
            <person name="Min J."/>
            <person name="Huang Y."/>
            <person name="Wu H."/>
            <person name="Li Z."/>
            <person name="Zhang Y."/>
            <person name="Yin Y."/>
            <person name="Song W."/>
            <person name="Jiang J."/>
            <person name="Jackson S.A."/>
            <person name="Wing R.A."/>
            <person name="Wang J."/>
            <person name="Chen M."/>
        </authorList>
    </citation>
    <scope>NUCLEOTIDE SEQUENCE [LARGE SCALE GENOMIC DNA]</scope>
    <source>
        <strain evidence="2">cv. IRGC 101232</strain>
    </source>
</reference>
<reference evidence="2" key="2">
    <citation type="submission" date="2013-04" db="UniProtKB">
        <authorList>
            <consortium name="EnsemblPlants"/>
        </authorList>
    </citation>
    <scope>IDENTIFICATION</scope>
</reference>